<evidence type="ECO:0000256" key="1">
    <source>
        <dbReference type="SAM" id="MobiDB-lite"/>
    </source>
</evidence>
<name>X1MRP9_9ZZZZ</name>
<feature type="non-terminal residue" evidence="2">
    <location>
        <position position="1"/>
    </location>
</feature>
<gene>
    <name evidence="2" type="ORF">S06H3_45593</name>
</gene>
<sequence>EKGGEATPSKKQTPRTVRKYMIQQPKFRLGG</sequence>
<dbReference type="EMBL" id="BARV01028490">
    <property type="protein sequence ID" value="GAI34337.1"/>
    <property type="molecule type" value="Genomic_DNA"/>
</dbReference>
<accession>X1MRP9</accession>
<comment type="caution">
    <text evidence="2">The sequence shown here is derived from an EMBL/GenBank/DDBJ whole genome shotgun (WGS) entry which is preliminary data.</text>
</comment>
<protein>
    <submittedName>
        <fullName evidence="2">Uncharacterized protein</fullName>
    </submittedName>
</protein>
<reference evidence="2" key="1">
    <citation type="journal article" date="2014" name="Front. Microbiol.">
        <title>High frequency of phylogenetically diverse reductive dehalogenase-homologous genes in deep subseafloor sedimentary metagenomes.</title>
        <authorList>
            <person name="Kawai M."/>
            <person name="Futagami T."/>
            <person name="Toyoda A."/>
            <person name="Takaki Y."/>
            <person name="Nishi S."/>
            <person name="Hori S."/>
            <person name="Arai W."/>
            <person name="Tsubouchi T."/>
            <person name="Morono Y."/>
            <person name="Uchiyama I."/>
            <person name="Ito T."/>
            <person name="Fujiyama A."/>
            <person name="Inagaki F."/>
            <person name="Takami H."/>
        </authorList>
    </citation>
    <scope>NUCLEOTIDE SEQUENCE</scope>
    <source>
        <strain evidence="2">Expedition CK06-06</strain>
    </source>
</reference>
<organism evidence="2">
    <name type="scientific">marine sediment metagenome</name>
    <dbReference type="NCBI Taxonomy" id="412755"/>
    <lineage>
        <taxon>unclassified sequences</taxon>
        <taxon>metagenomes</taxon>
        <taxon>ecological metagenomes</taxon>
    </lineage>
</organism>
<dbReference type="AlphaFoldDB" id="X1MRP9"/>
<feature type="region of interest" description="Disordered" evidence="1">
    <location>
        <begin position="1"/>
        <end position="31"/>
    </location>
</feature>
<evidence type="ECO:0000313" key="2">
    <source>
        <dbReference type="EMBL" id="GAI34337.1"/>
    </source>
</evidence>
<proteinExistence type="predicted"/>